<gene>
    <name evidence="2" type="ORF">IO99_17240</name>
</gene>
<evidence type="ECO:0000313" key="2">
    <source>
        <dbReference type="EMBL" id="KEZ85012.1"/>
    </source>
</evidence>
<feature type="transmembrane region" description="Helical" evidence="1">
    <location>
        <begin position="189"/>
        <end position="206"/>
    </location>
</feature>
<dbReference type="InterPro" id="IPR047928">
    <property type="entry name" value="Perm_prefix_1"/>
</dbReference>
<feature type="transmembrane region" description="Helical" evidence="1">
    <location>
        <begin position="126"/>
        <end position="149"/>
    </location>
</feature>
<dbReference type="RefSeq" id="WP_035135399.1">
    <property type="nucleotide sequence ID" value="NZ_JPMD01000049.1"/>
</dbReference>
<accession>A0A084J7S8</accession>
<keyword evidence="3" id="KW-1185">Reference proteome</keyword>
<dbReference type="STRING" id="318464.IO99_17240"/>
<organism evidence="2 3">
    <name type="scientific">Clostridium sulfidigenes</name>
    <dbReference type="NCBI Taxonomy" id="318464"/>
    <lineage>
        <taxon>Bacteria</taxon>
        <taxon>Bacillati</taxon>
        <taxon>Bacillota</taxon>
        <taxon>Clostridia</taxon>
        <taxon>Eubacteriales</taxon>
        <taxon>Clostridiaceae</taxon>
        <taxon>Clostridium</taxon>
    </lineage>
</organism>
<proteinExistence type="predicted"/>
<keyword evidence="1" id="KW-0812">Transmembrane</keyword>
<dbReference type="AlphaFoldDB" id="A0A084J7S8"/>
<evidence type="ECO:0000256" key="1">
    <source>
        <dbReference type="SAM" id="Phobius"/>
    </source>
</evidence>
<dbReference type="Proteomes" id="UP000028542">
    <property type="component" value="Unassembled WGS sequence"/>
</dbReference>
<keyword evidence="1" id="KW-1133">Transmembrane helix</keyword>
<comment type="caution">
    <text evidence="2">The sequence shown here is derived from an EMBL/GenBank/DDBJ whole genome shotgun (WGS) entry which is preliminary data.</text>
</comment>
<dbReference type="EMBL" id="JPMD01000049">
    <property type="protein sequence ID" value="KEZ85012.1"/>
    <property type="molecule type" value="Genomic_DNA"/>
</dbReference>
<name>A0A084J7S8_9CLOT</name>
<feature type="transmembrane region" description="Helical" evidence="1">
    <location>
        <begin position="161"/>
        <end position="177"/>
    </location>
</feature>
<keyword evidence="1" id="KW-0472">Membrane</keyword>
<sequence>MNNLSIKLKRKINRYLRKLFSSAFEDTLEVKELKEELKSYIITEVSDLVESGKSEEEAFEIAKNNIGNNSDFEEGISGIFNNTKYLFILKSSYVCVLIYIIIQLLVRLKIIGLIDISNYNIRILSKFSFIVFIIGTIIFFIWTFMNFIFTSRTIKFKIQAIVINILNIFISMLWVMASKGVVNVFRVEKIYYIALFLDMIMYFFIYSKKVFKFK</sequence>
<evidence type="ECO:0000313" key="3">
    <source>
        <dbReference type="Proteomes" id="UP000028542"/>
    </source>
</evidence>
<protein>
    <submittedName>
        <fullName evidence="2">Uncharacterized protein</fullName>
    </submittedName>
</protein>
<feature type="transmembrane region" description="Helical" evidence="1">
    <location>
        <begin position="85"/>
        <end position="106"/>
    </location>
</feature>
<dbReference type="NCBIfam" id="NF038403">
    <property type="entry name" value="perm_prefix_1"/>
    <property type="match status" value="1"/>
</dbReference>
<reference evidence="2 3" key="1">
    <citation type="submission" date="2014-07" db="EMBL/GenBank/DDBJ databases">
        <title>Draft genome of Clostridium sulfidigenes 113A isolated from sediments associated with methane hydrate from Krishna Godavari basin.</title>
        <authorList>
            <person name="Honkalas V.S."/>
            <person name="Dabir A.P."/>
            <person name="Arora P."/>
            <person name="Dhakephalkar P.K."/>
        </authorList>
    </citation>
    <scope>NUCLEOTIDE SEQUENCE [LARGE SCALE GENOMIC DNA]</scope>
    <source>
        <strain evidence="2 3">113A</strain>
    </source>
</reference>